<evidence type="ECO:0000313" key="4">
    <source>
        <dbReference type="EMBL" id="MFC3229640.1"/>
    </source>
</evidence>
<keyword evidence="3" id="KW-0732">Signal</keyword>
<feature type="chain" id="PRO_5046594954" evidence="3">
    <location>
        <begin position="21"/>
        <end position="454"/>
    </location>
</feature>
<evidence type="ECO:0000256" key="1">
    <source>
        <dbReference type="ARBA" id="ARBA00005375"/>
    </source>
</evidence>
<reference evidence="5" key="1">
    <citation type="journal article" date="2019" name="Int. J. Syst. Evol. Microbiol.">
        <title>The Global Catalogue of Microorganisms (GCM) 10K type strain sequencing project: providing services to taxonomists for standard genome sequencing and annotation.</title>
        <authorList>
            <consortium name="The Broad Institute Genomics Platform"/>
            <consortium name="The Broad Institute Genome Sequencing Center for Infectious Disease"/>
            <person name="Wu L."/>
            <person name="Ma J."/>
        </authorList>
    </citation>
    <scope>NUCLEOTIDE SEQUENCE [LARGE SCALE GENOMIC DNA]</scope>
    <source>
        <strain evidence="5">KCTC 42964</strain>
    </source>
</reference>
<dbReference type="PANTHER" id="PTHR11567:SF110">
    <property type="entry name" value="2-PHOSPHOXYLOSE PHOSPHATASE 1"/>
    <property type="match status" value="1"/>
</dbReference>
<accession>A0ABV7L4V0</accession>
<feature type="signal peptide" evidence="3">
    <location>
        <begin position="1"/>
        <end position="20"/>
    </location>
</feature>
<dbReference type="Pfam" id="PF00328">
    <property type="entry name" value="His_Phos_2"/>
    <property type="match status" value="2"/>
</dbReference>
<comment type="caution">
    <text evidence="4">The sequence shown here is derived from an EMBL/GenBank/DDBJ whole genome shotgun (WGS) entry which is preliminary data.</text>
</comment>
<evidence type="ECO:0000256" key="2">
    <source>
        <dbReference type="ARBA" id="ARBA00022801"/>
    </source>
</evidence>
<dbReference type="InterPro" id="IPR050645">
    <property type="entry name" value="Histidine_acid_phosphatase"/>
</dbReference>
<dbReference type="PANTHER" id="PTHR11567">
    <property type="entry name" value="ACID PHOSPHATASE-RELATED"/>
    <property type="match status" value="1"/>
</dbReference>
<dbReference type="CDD" id="cd07061">
    <property type="entry name" value="HP_HAP_like"/>
    <property type="match status" value="1"/>
</dbReference>
<dbReference type="RefSeq" id="WP_379904035.1">
    <property type="nucleotide sequence ID" value="NZ_JBHRTR010000034.1"/>
</dbReference>
<dbReference type="Proteomes" id="UP001595528">
    <property type="component" value="Unassembled WGS sequence"/>
</dbReference>
<organism evidence="4 5">
    <name type="scientific">Marinibaculum pumilum</name>
    <dbReference type="NCBI Taxonomy" id="1766165"/>
    <lineage>
        <taxon>Bacteria</taxon>
        <taxon>Pseudomonadati</taxon>
        <taxon>Pseudomonadota</taxon>
        <taxon>Alphaproteobacteria</taxon>
        <taxon>Rhodospirillales</taxon>
        <taxon>Rhodospirillaceae</taxon>
        <taxon>Marinibaculum</taxon>
    </lineage>
</organism>
<keyword evidence="5" id="KW-1185">Reference proteome</keyword>
<dbReference type="EMBL" id="JBHRTR010000034">
    <property type="protein sequence ID" value="MFC3229640.1"/>
    <property type="molecule type" value="Genomic_DNA"/>
</dbReference>
<dbReference type="Gene3D" id="3.40.50.1240">
    <property type="entry name" value="Phosphoglycerate mutase-like"/>
    <property type="match status" value="2"/>
</dbReference>
<dbReference type="InterPro" id="IPR000560">
    <property type="entry name" value="His_Pase_clade-2"/>
</dbReference>
<sequence>MRLLTAIIAAILFALPPADAGPAETPLQAVSPDWTLKGVVLLSRHGLRGPTKPVRCDGSPGAICLDAYAERPWPDLQVSAGHLTLAGYQRAVTMGRFYRSHYSAAGLLPATGCPDRDSLAFRSDTDERTIMTAGAVMDGMFPGCALHPVAVEPHLFRATACSTDRKKALAAAQGMAGGSWAALAKGKLRGPLAAMSEVLGRFAPAACAAHGAAAPCTLQTVPAEADAQGAIGIAGPLSEQFLMQYGGGLSGDEVAWGRLPEATGLPLAEAVGYVNAIHAASIGYAFMAPYQATHLGSLPLHRIRTALEELAGGRSPAFTFLAGHDTTILTVGGMLGLDWQLESYAPLQVPPGAGLVFELWQPPAGPSSKAQGGPVVRLVFLAQTIAQLHANAALDAGNPPAAAVLAVTGCYAGVGGAAQSNQGAMPMACPLDDFRRIAADTVDGACLRPAVADR</sequence>
<evidence type="ECO:0000313" key="5">
    <source>
        <dbReference type="Proteomes" id="UP001595528"/>
    </source>
</evidence>
<evidence type="ECO:0000256" key="3">
    <source>
        <dbReference type="SAM" id="SignalP"/>
    </source>
</evidence>
<protein>
    <submittedName>
        <fullName evidence="4">Histidine-type phosphatase</fullName>
    </submittedName>
</protein>
<dbReference type="InterPro" id="IPR033379">
    <property type="entry name" value="Acid_Pase_AS"/>
</dbReference>
<dbReference type="SUPFAM" id="SSF53254">
    <property type="entry name" value="Phosphoglycerate mutase-like"/>
    <property type="match status" value="1"/>
</dbReference>
<proteinExistence type="inferred from homology"/>
<comment type="similarity">
    <text evidence="1">Belongs to the histidine acid phosphatase family.</text>
</comment>
<dbReference type="InterPro" id="IPR029033">
    <property type="entry name" value="His_PPase_superfam"/>
</dbReference>
<dbReference type="PROSITE" id="PS00616">
    <property type="entry name" value="HIS_ACID_PHOSPHAT_1"/>
    <property type="match status" value="1"/>
</dbReference>
<keyword evidence="2" id="KW-0378">Hydrolase</keyword>
<gene>
    <name evidence="4" type="ORF">ACFOGJ_20495</name>
</gene>
<name>A0ABV7L4V0_9PROT</name>